<organism evidence="1 2">
    <name type="scientific">Agathobacter rectalis</name>
    <dbReference type="NCBI Taxonomy" id="39491"/>
    <lineage>
        <taxon>Bacteria</taxon>
        <taxon>Bacillati</taxon>
        <taxon>Bacillota</taxon>
        <taxon>Clostridia</taxon>
        <taxon>Lachnospirales</taxon>
        <taxon>Lachnospiraceae</taxon>
        <taxon>Agathobacter</taxon>
    </lineage>
</organism>
<dbReference type="PROSITE" id="PS51257">
    <property type="entry name" value="PROKAR_LIPOPROTEIN"/>
    <property type="match status" value="1"/>
</dbReference>
<evidence type="ECO:0000313" key="1">
    <source>
        <dbReference type="EMBL" id="MCC2748964.1"/>
    </source>
</evidence>
<comment type="caution">
    <text evidence="1">The sequence shown here is derived from an EMBL/GenBank/DDBJ whole genome shotgun (WGS) entry which is preliminary data.</text>
</comment>
<gene>
    <name evidence="1" type="ORF">LK487_18505</name>
</gene>
<dbReference type="EMBL" id="JAJFBX010000376">
    <property type="protein sequence ID" value="MCC2748964.1"/>
    <property type="molecule type" value="Genomic_DNA"/>
</dbReference>
<sequence>MDPVRDGIQTIDLEFASRGVHIALHAGLTVLAVGCRAGNGLCTIVNSVFGNTVSFNGLRVIGCR</sequence>
<proteinExistence type="predicted"/>
<feature type="non-terminal residue" evidence="1">
    <location>
        <position position="64"/>
    </location>
</feature>
<name>A0AAW4WUU0_9FIRM</name>
<dbReference type="Proteomes" id="UP001197847">
    <property type="component" value="Unassembled WGS sequence"/>
</dbReference>
<evidence type="ECO:0000313" key="2">
    <source>
        <dbReference type="Proteomes" id="UP001197847"/>
    </source>
</evidence>
<reference evidence="1" key="1">
    <citation type="submission" date="2021-10" db="EMBL/GenBank/DDBJ databases">
        <title>Collection of gut derived symbiotic bacterial strains cultured from healthy donors.</title>
        <authorList>
            <person name="Lin H."/>
            <person name="Littmann E."/>
            <person name="Claire K."/>
            <person name="Pamer E."/>
        </authorList>
    </citation>
    <scope>NUCLEOTIDE SEQUENCE</scope>
    <source>
        <strain evidence="1">MSK.22.92</strain>
    </source>
</reference>
<accession>A0AAW4WUU0</accession>
<dbReference type="AlphaFoldDB" id="A0AAW4WUU0"/>
<protein>
    <submittedName>
        <fullName evidence="1">Uncharacterized protein</fullName>
    </submittedName>
</protein>